<organism evidence="2 3">
    <name type="scientific">Anaeromyxobacter dehalogenans (strain ATCC BAA-258 / DSM 21875 / 2CP-1)</name>
    <dbReference type="NCBI Taxonomy" id="455488"/>
    <lineage>
        <taxon>Bacteria</taxon>
        <taxon>Pseudomonadati</taxon>
        <taxon>Myxococcota</taxon>
        <taxon>Myxococcia</taxon>
        <taxon>Myxococcales</taxon>
        <taxon>Cystobacterineae</taxon>
        <taxon>Anaeromyxobacteraceae</taxon>
        <taxon>Anaeromyxobacter</taxon>
    </lineage>
</organism>
<dbReference type="EMBL" id="CP001359">
    <property type="protein sequence ID" value="ACL64491.1"/>
    <property type="molecule type" value="Genomic_DNA"/>
</dbReference>
<evidence type="ECO:0000256" key="1">
    <source>
        <dbReference type="SAM" id="SignalP"/>
    </source>
</evidence>
<dbReference type="PROSITE" id="PS51257">
    <property type="entry name" value="PROKAR_LIPOPROTEIN"/>
    <property type="match status" value="1"/>
</dbReference>
<keyword evidence="3" id="KW-1185">Reference proteome</keyword>
<reference evidence="2" key="1">
    <citation type="submission" date="2009-01" db="EMBL/GenBank/DDBJ databases">
        <title>Complete sequence of Anaeromyxobacter dehalogenans 2CP-1.</title>
        <authorList>
            <consortium name="US DOE Joint Genome Institute"/>
            <person name="Lucas S."/>
            <person name="Copeland A."/>
            <person name="Lapidus A."/>
            <person name="Glavina del Rio T."/>
            <person name="Dalin E."/>
            <person name="Tice H."/>
            <person name="Bruce D."/>
            <person name="Goodwin L."/>
            <person name="Pitluck S."/>
            <person name="Saunders E."/>
            <person name="Brettin T."/>
            <person name="Detter J.C."/>
            <person name="Han C."/>
            <person name="Larimer F."/>
            <person name="Land M."/>
            <person name="Hauser L."/>
            <person name="Kyrpides N."/>
            <person name="Ovchinnikova G."/>
            <person name="Beliaev A.S."/>
            <person name="Richardson P."/>
        </authorList>
    </citation>
    <scope>NUCLEOTIDE SEQUENCE</scope>
    <source>
        <strain evidence="2">2CP-1</strain>
    </source>
</reference>
<accession>B8JFQ3</accession>
<dbReference type="RefSeq" id="WP_012632483.1">
    <property type="nucleotide sequence ID" value="NC_011891.1"/>
</dbReference>
<evidence type="ECO:0008006" key="4">
    <source>
        <dbReference type="Google" id="ProtNLM"/>
    </source>
</evidence>
<dbReference type="AlphaFoldDB" id="B8JFQ3"/>
<dbReference type="KEGG" id="acp:A2cp1_1146"/>
<sequence>MGYRIRSAWLAFGAGATLAACGGGRPDYSALSTPPEVSFVTPPPTYTASVTLPIGIAARNPTGVRAVYALTGSQRFAAKQQGDGTWVATVQLPVIGKNTVTVWAEDMASPMPNSGQGMDPPYQLVQDVVYDPTPPSVSYDASFPSYSDERTLELEIDLNGVAKVPAAYVAGPKVGVQPGGDFYKAWSRLSGGADMTASELETMNASNIPVLRFVVPYNRNTDSPVQTPTFVAHVSCPPPCPVYPDATGELLPSATPDDQRALFDLPLATETIPALASLLGPADVSISLTVADAAGNAVTVPGFNFKFHAIGPPLALVEDTQYPAAAKPESTFVYHLADNTYGVMWTLGAQFGSNVVRLIRYFITNPTPEPVAVQLDYAQDARGSWQAVETWNRFSAGEPTGRNADGNYYLNVPSSSVAFTMDGFTFHNPTYWEVPYGTMTGTLSQGEYGPHPCGSPSGGYILHRMGDRTNKYVCSADFAVNLFTTTPETAAFSTSDVAIRPYRISPELQGQERDPDLDPSGRWFLVPPAAGAVPGTLVVYLARPVLAQRTRPLQWNAAVSSPPANIAVNHYQDWDYEFWWGYYQPASYLYPGYDTYILMRMGAYLTAAQENLYGTLLATTQAYMGTNLLGEPAPRLSVDLAREPLATH</sequence>
<proteinExistence type="predicted"/>
<protein>
    <recommendedName>
        <fullName evidence="4">Lipoprotein</fullName>
    </recommendedName>
</protein>
<feature type="signal peptide" evidence="1">
    <location>
        <begin position="1"/>
        <end position="19"/>
    </location>
</feature>
<keyword evidence="1" id="KW-0732">Signal</keyword>
<evidence type="ECO:0000313" key="2">
    <source>
        <dbReference type="EMBL" id="ACL64491.1"/>
    </source>
</evidence>
<feature type="chain" id="PRO_5005339018" description="Lipoprotein" evidence="1">
    <location>
        <begin position="20"/>
        <end position="648"/>
    </location>
</feature>
<dbReference type="HOGENOM" id="CLU_422527_0_0_7"/>
<name>B8JFQ3_ANAD2</name>
<gene>
    <name evidence="2" type="ordered locus">A2cp1_1146</name>
</gene>
<dbReference type="Proteomes" id="UP000007089">
    <property type="component" value="Chromosome"/>
</dbReference>
<evidence type="ECO:0000313" key="3">
    <source>
        <dbReference type="Proteomes" id="UP000007089"/>
    </source>
</evidence>